<keyword evidence="1" id="KW-0472">Membrane</keyword>
<feature type="transmembrane region" description="Helical" evidence="1">
    <location>
        <begin position="52"/>
        <end position="77"/>
    </location>
</feature>
<dbReference type="Proteomes" id="UP000002730">
    <property type="component" value="Chromosome"/>
</dbReference>
<feature type="transmembrane region" description="Helical" evidence="1">
    <location>
        <begin position="300"/>
        <end position="317"/>
    </location>
</feature>
<feature type="domain" description="Acyltransferase 3" evidence="2">
    <location>
        <begin position="16"/>
        <end position="353"/>
    </location>
</feature>
<dbReference type="AlphaFoldDB" id="D9SWA3"/>
<feature type="transmembrane region" description="Helical" evidence="1">
    <location>
        <begin position="229"/>
        <end position="248"/>
    </location>
</feature>
<keyword evidence="4" id="KW-1185">Reference proteome</keyword>
<feature type="transmembrane region" description="Helical" evidence="1">
    <location>
        <begin position="123"/>
        <end position="146"/>
    </location>
</feature>
<dbReference type="EMBL" id="CP002160">
    <property type="protein sequence ID" value="ADL51247.1"/>
    <property type="molecule type" value="Genomic_DNA"/>
</dbReference>
<name>D9SWA3_CLOC7</name>
<evidence type="ECO:0000256" key="1">
    <source>
        <dbReference type="SAM" id="Phobius"/>
    </source>
</evidence>
<feature type="transmembrane region" description="Helical" evidence="1">
    <location>
        <begin position="268"/>
        <end position="288"/>
    </location>
</feature>
<keyword evidence="1" id="KW-1133">Transmembrane helix</keyword>
<dbReference type="GO" id="GO:0016747">
    <property type="term" value="F:acyltransferase activity, transferring groups other than amino-acyl groups"/>
    <property type="evidence" value="ECO:0007669"/>
    <property type="project" value="InterPro"/>
</dbReference>
<dbReference type="KEGG" id="ccb:Clocel_1496"/>
<dbReference type="RefSeq" id="WP_010077553.1">
    <property type="nucleotide sequence ID" value="NC_014393.1"/>
</dbReference>
<protein>
    <recommendedName>
        <fullName evidence="2">Acyltransferase 3 domain-containing protein</fullName>
    </recommendedName>
</protein>
<dbReference type="OrthoDB" id="2521581at2"/>
<reference evidence="3 4" key="1">
    <citation type="submission" date="2010-08" db="EMBL/GenBank/DDBJ databases">
        <title>Complete sequence of Clostridium cellulovorans 743B.</title>
        <authorList>
            <consortium name="US DOE Joint Genome Institute"/>
            <person name="Lucas S."/>
            <person name="Copeland A."/>
            <person name="Lapidus A."/>
            <person name="Cheng J.-F."/>
            <person name="Bruce D."/>
            <person name="Goodwin L."/>
            <person name="Pitluck S."/>
            <person name="Chertkov O."/>
            <person name="Detter J.C."/>
            <person name="Han C."/>
            <person name="Tapia R."/>
            <person name="Land M."/>
            <person name="Hauser L."/>
            <person name="Chang Y.-J."/>
            <person name="Jeffries C."/>
            <person name="Kyrpides N."/>
            <person name="Ivanova N."/>
            <person name="Mikhailova N."/>
            <person name="Hemme C.L."/>
            <person name="Woyke T."/>
        </authorList>
    </citation>
    <scope>NUCLEOTIDE SEQUENCE [LARGE SCALE GENOMIC DNA]</scope>
    <source>
        <strain evidence="4">ATCC 35296 / DSM 3052 / OCM 3 / 743B</strain>
    </source>
</reference>
<dbReference type="Pfam" id="PF01757">
    <property type="entry name" value="Acyl_transf_3"/>
    <property type="match status" value="1"/>
</dbReference>
<evidence type="ECO:0000259" key="2">
    <source>
        <dbReference type="Pfam" id="PF01757"/>
    </source>
</evidence>
<evidence type="ECO:0000313" key="3">
    <source>
        <dbReference type="EMBL" id="ADL51247.1"/>
    </source>
</evidence>
<feature type="transmembrane region" description="Helical" evidence="1">
    <location>
        <begin position="337"/>
        <end position="356"/>
    </location>
</feature>
<gene>
    <name evidence="3" type="ordered locus">Clocel_1496</name>
</gene>
<dbReference type="STRING" id="573061.Clocel_1496"/>
<dbReference type="eggNOG" id="COG3503">
    <property type="taxonomic scope" value="Bacteria"/>
</dbReference>
<evidence type="ECO:0000313" key="4">
    <source>
        <dbReference type="Proteomes" id="UP000002730"/>
    </source>
</evidence>
<feature type="transmembrane region" description="Helical" evidence="1">
    <location>
        <begin position="155"/>
        <end position="175"/>
    </location>
</feature>
<feature type="transmembrane region" description="Helical" evidence="1">
    <location>
        <begin position="89"/>
        <end position="111"/>
    </location>
</feature>
<dbReference type="HOGENOM" id="CLU_065974_0_0_9"/>
<accession>D9SWA3</accession>
<keyword evidence="1" id="KW-0812">Transmembrane</keyword>
<feature type="transmembrane region" description="Helical" evidence="1">
    <location>
        <begin position="20"/>
        <end position="40"/>
    </location>
</feature>
<dbReference type="InterPro" id="IPR002656">
    <property type="entry name" value="Acyl_transf_3_dom"/>
</dbReference>
<organism evidence="3 4">
    <name type="scientific">Clostridium cellulovorans (strain ATCC 35296 / DSM 3052 / OCM 3 / 743B)</name>
    <dbReference type="NCBI Taxonomy" id="573061"/>
    <lineage>
        <taxon>Bacteria</taxon>
        <taxon>Bacillati</taxon>
        <taxon>Bacillota</taxon>
        <taxon>Clostridia</taxon>
        <taxon>Eubacteriales</taxon>
        <taxon>Clostridiaceae</taxon>
        <taxon>Clostridium</taxon>
    </lineage>
</organism>
<sequence length="376" mass="42649">MSMLVKEEVNTGRQFEFDVAKTFAIFFMVIVHVSDNISVLDSSIMTQSFLHLVIEFFGAPMAAPMFMFAMGVGMVYTKHDSSKGFVKRGVKLIFMGYALNFFRETLLMLIANGMGLETNYKKALIDTIGTIDILQFAGMVFLLVALMKKLSLKPWMMLCVAFALQAFGTLFIGSFDSDPKAVQYVWGLMFYTNHYIAFPATLWLVYPVMGVCFAYLLRRVSDKDNFYRRVLWISVVALISVTVGSIALGTDVRCYFVSVGDSYYQQSFISTLWIASIIGVSISIYYYLSCFIEGRLQNTVKYISINLNTIYIMQWLLISYSIAVKEILGLGNLAGCWVIPIGVLISIVCMILTWGWNHMKQHKFIIYIGCKYKNIS</sequence>
<feature type="transmembrane region" description="Helical" evidence="1">
    <location>
        <begin position="195"/>
        <end position="217"/>
    </location>
</feature>
<proteinExistence type="predicted"/>